<evidence type="ECO:0000256" key="1">
    <source>
        <dbReference type="SAM" id="MobiDB-lite"/>
    </source>
</evidence>
<evidence type="ECO:0000313" key="4">
    <source>
        <dbReference type="Proteomes" id="UP000007883"/>
    </source>
</evidence>
<feature type="domain" description="Zinc finger/thioredoxin putative" evidence="2">
    <location>
        <begin position="5"/>
        <end position="39"/>
    </location>
</feature>
<organism evidence="3 4">
    <name type="scientific">Rubrivivax gelatinosus (strain NBRC 100245 / IL144)</name>
    <dbReference type="NCBI Taxonomy" id="983917"/>
    <lineage>
        <taxon>Bacteria</taxon>
        <taxon>Pseudomonadati</taxon>
        <taxon>Pseudomonadota</taxon>
        <taxon>Betaproteobacteria</taxon>
        <taxon>Burkholderiales</taxon>
        <taxon>Sphaerotilaceae</taxon>
        <taxon>Rubrivivax</taxon>
    </lineage>
</organism>
<name>I0HX27_RUBGI</name>
<dbReference type="InterPro" id="IPR021834">
    <property type="entry name" value="DUF3426"/>
</dbReference>
<gene>
    <name evidence="3" type="ordered locus">RGE_42280</name>
</gene>
<dbReference type="Pfam" id="PF13719">
    <property type="entry name" value="Zn_ribbon_5"/>
    <property type="match status" value="1"/>
</dbReference>
<dbReference type="KEGG" id="rge:RGE_42280"/>
<dbReference type="Proteomes" id="UP000007883">
    <property type="component" value="Chromosome"/>
</dbReference>
<sequence length="347" mass="36940">MTLAARCPSCGTVFRVVQDQLRVSDGWVRCGRCGEVFNAIQNLVDLDVETPVPPPQRDPEPAAPSLASDPRAPWDVELELPPPPSPTPASAAPAPPATAPHDEAADETHAETVLLERTPEDTEPAWDLPPPSPAGETLTDAPDFDEPPARNAELPFDEPAPPLEAPAPAPAAPAPEPKPAFLRHAERRERWRRPQVRAALAAVCVLGTVGLVAQAAYEYRDFVAARWPAARPALEALCRAPDCTIGAPRAIEGLSVESSGLVRVEGTAMYQLQLLLRNRSALPLAMPSLDLTLSDSRGGIVARRVLTPEQAGLRVSAVAPAAEMPIQVTLTTAGKPVAGYTIEIFYP</sequence>
<accession>I0HX27</accession>
<evidence type="ECO:0000259" key="2">
    <source>
        <dbReference type="Pfam" id="PF13719"/>
    </source>
</evidence>
<dbReference type="NCBIfam" id="TIGR02098">
    <property type="entry name" value="MJ0042_CXXC"/>
    <property type="match status" value="1"/>
</dbReference>
<protein>
    <submittedName>
        <fullName evidence="3">MJ0042 family finger-like protein</fullName>
    </submittedName>
</protein>
<feature type="compositionally biased region" description="Pro residues" evidence="1">
    <location>
        <begin position="80"/>
        <end position="98"/>
    </location>
</feature>
<evidence type="ECO:0000313" key="3">
    <source>
        <dbReference type="EMBL" id="BAL97564.1"/>
    </source>
</evidence>
<dbReference type="RefSeq" id="WP_014430413.1">
    <property type="nucleotide sequence ID" value="NC_017075.1"/>
</dbReference>
<dbReference type="eggNOG" id="ENOG5030APC">
    <property type="taxonomic scope" value="Bacteria"/>
</dbReference>
<dbReference type="InterPro" id="IPR011723">
    <property type="entry name" value="Znf/thioredoxin_put"/>
</dbReference>
<dbReference type="EMBL" id="AP012320">
    <property type="protein sequence ID" value="BAL97564.1"/>
    <property type="molecule type" value="Genomic_DNA"/>
</dbReference>
<proteinExistence type="predicted"/>
<reference evidence="3 4" key="1">
    <citation type="journal article" date="2012" name="J. Bacteriol.">
        <title>Complete genome sequence of phototrophic betaproteobacterium Rubrivivax gelatinosus IL144.</title>
        <authorList>
            <person name="Nagashima S."/>
            <person name="Kamimura A."/>
            <person name="Shimizu T."/>
            <person name="Nakamura-isaki S."/>
            <person name="Aono E."/>
            <person name="Sakamoto K."/>
            <person name="Ichikawa N."/>
            <person name="Nakazawa H."/>
            <person name="Sekine M."/>
            <person name="Yamazaki S."/>
            <person name="Fujita N."/>
            <person name="Shimada K."/>
            <person name="Hanada S."/>
            <person name="Nagashima K.V.P."/>
        </authorList>
    </citation>
    <scope>NUCLEOTIDE SEQUENCE [LARGE SCALE GENOMIC DNA]</scope>
    <source>
        <strain evidence="4">NBRC 100245 / IL144</strain>
    </source>
</reference>
<feature type="compositionally biased region" description="Basic and acidic residues" evidence="1">
    <location>
        <begin position="100"/>
        <end position="110"/>
    </location>
</feature>
<feature type="compositionally biased region" description="Pro residues" evidence="1">
    <location>
        <begin position="158"/>
        <end position="178"/>
    </location>
</feature>
<dbReference type="STRING" id="983917.RGE_42280"/>
<dbReference type="PATRIC" id="fig|983917.3.peg.4116"/>
<dbReference type="AlphaFoldDB" id="I0HX27"/>
<feature type="region of interest" description="Disordered" evidence="1">
    <location>
        <begin position="48"/>
        <end position="178"/>
    </location>
</feature>
<dbReference type="HOGENOM" id="CLU_036053_4_1_4"/>
<keyword evidence="4" id="KW-1185">Reference proteome</keyword>
<dbReference type="Pfam" id="PF11906">
    <property type="entry name" value="DUF3426"/>
    <property type="match status" value="1"/>
</dbReference>